<dbReference type="EMBL" id="BQOB01000001">
    <property type="protein sequence ID" value="GKH79581.1"/>
    <property type="molecule type" value="Genomic_DNA"/>
</dbReference>
<comment type="caution">
    <text evidence="2">The sequence shown here is derived from an EMBL/GenBank/DDBJ whole genome shotgun (WGS) entry which is preliminary data.</text>
</comment>
<evidence type="ECO:0000313" key="6">
    <source>
        <dbReference type="Proteomes" id="UP000481616"/>
    </source>
</evidence>
<evidence type="ECO:0000313" key="3">
    <source>
        <dbReference type="EMBL" id="KAA5393176.1"/>
    </source>
</evidence>
<dbReference type="Proteomes" id="UP001055104">
    <property type="component" value="Unassembled WGS sequence"/>
</dbReference>
<reference evidence="1" key="2">
    <citation type="submission" date="2022-01" db="EMBL/GenBank/DDBJ databases">
        <title>Novel bile acid biosynthetic pathways are enriched in the microbiome of centenarians.</title>
        <authorList>
            <person name="Sato Y."/>
            <person name="Atarashi K."/>
            <person name="Plichta R.D."/>
            <person name="Arai Y."/>
            <person name="Sasajima S."/>
            <person name="Kearney M.S."/>
            <person name="Suda W."/>
            <person name="Takeshita K."/>
            <person name="Sasaki T."/>
            <person name="Okamoto S."/>
            <person name="Skelly N.A."/>
            <person name="Okamura Y."/>
            <person name="Vlamakis H."/>
            <person name="Li Y."/>
            <person name="Tanoue T."/>
            <person name="Takei H."/>
            <person name="Nittono H."/>
            <person name="Narushima S."/>
            <person name="Irie J."/>
            <person name="Itoh H."/>
            <person name="Moriya K."/>
            <person name="Sugiura Y."/>
            <person name="Suematsu M."/>
            <person name="Moritoki N."/>
            <person name="Shibata S."/>
            <person name="Littman R.D."/>
            <person name="Fischbach A.M."/>
            <person name="Uwamino Y."/>
            <person name="Inoue T."/>
            <person name="Honda A."/>
            <person name="Hattori M."/>
            <person name="Murai T."/>
            <person name="Xavier J.R."/>
            <person name="Hirose N."/>
            <person name="Honda K."/>
        </authorList>
    </citation>
    <scope>NUCLEOTIDE SEQUENCE</scope>
    <source>
        <strain evidence="1">CE91-St7</strain>
    </source>
</reference>
<dbReference type="KEGG" id="bdo:EL88_21140"/>
<dbReference type="Proteomes" id="UP000481616">
    <property type="component" value="Unassembled WGS sequence"/>
</dbReference>
<evidence type="ECO:0000313" key="7">
    <source>
        <dbReference type="Proteomes" id="UP000481700"/>
    </source>
</evidence>
<evidence type="ECO:0000313" key="5">
    <source>
        <dbReference type="Proteomes" id="UP000441162"/>
    </source>
</evidence>
<name>A0A076ITA1_9BACT</name>
<dbReference type="Proteomes" id="UP000441162">
    <property type="component" value="Unassembled WGS sequence"/>
</dbReference>
<reference evidence="5 6" key="1">
    <citation type="journal article" date="2019" name="Nat. Med.">
        <title>A library of human gut bacterial isolates paired with longitudinal multiomics data enables mechanistic microbiome research.</title>
        <authorList>
            <person name="Poyet M."/>
            <person name="Groussin M."/>
            <person name="Gibbons S.M."/>
            <person name="Avila-Pacheco J."/>
            <person name="Jiang X."/>
            <person name="Kearney S.M."/>
            <person name="Perrotta A.R."/>
            <person name="Berdy B."/>
            <person name="Zhao S."/>
            <person name="Lieberman T.D."/>
            <person name="Swanson P.K."/>
            <person name="Smith M."/>
            <person name="Roesemann S."/>
            <person name="Alexander J.E."/>
            <person name="Rich S.A."/>
            <person name="Livny J."/>
            <person name="Vlamakis H."/>
            <person name="Clish C."/>
            <person name="Bullock K."/>
            <person name="Deik A."/>
            <person name="Scott J."/>
            <person name="Pierce K.A."/>
            <person name="Xavier R.J."/>
            <person name="Alm E.J."/>
        </authorList>
    </citation>
    <scope>NUCLEOTIDE SEQUENCE [LARGE SCALE GENOMIC DNA]</scope>
    <source>
        <strain evidence="3 6">BIOML-A1</strain>
        <strain evidence="2 7">BIOML-A25</strain>
        <strain evidence="4 5">BIOML-A4</strain>
    </source>
</reference>
<dbReference type="EMBL" id="VVZV01000020">
    <property type="protein sequence ID" value="KAA5316725.1"/>
    <property type="molecule type" value="Genomic_DNA"/>
</dbReference>
<gene>
    <name evidence="1" type="ORF">CE91St7_04650</name>
    <name evidence="4" type="ORF">F2Y51_20240</name>
    <name evidence="3" type="ORF">F2Y58_20510</name>
    <name evidence="2" type="ORF">F2Z07_16545</name>
</gene>
<sequence>MRKKYIASAKSYLPPPKVLILGDTDVVFRVKLISTYFAFLDYLEKHNKIYGTFLMWKSYCR</sequence>
<dbReference type="Proteomes" id="UP000481700">
    <property type="component" value="Unassembled WGS sequence"/>
</dbReference>
<evidence type="ECO:0000313" key="1">
    <source>
        <dbReference type="EMBL" id="GKH79581.1"/>
    </source>
</evidence>
<protein>
    <submittedName>
        <fullName evidence="2">Uncharacterized protein</fullName>
    </submittedName>
</protein>
<evidence type="ECO:0000313" key="4">
    <source>
        <dbReference type="EMBL" id="KAA5401923.1"/>
    </source>
</evidence>
<organism evidence="2 7">
    <name type="scientific">Phocaeicola dorei</name>
    <dbReference type="NCBI Taxonomy" id="357276"/>
    <lineage>
        <taxon>Bacteria</taxon>
        <taxon>Pseudomonadati</taxon>
        <taxon>Bacteroidota</taxon>
        <taxon>Bacteroidia</taxon>
        <taxon>Bacteroidales</taxon>
        <taxon>Bacteroidaceae</taxon>
        <taxon>Phocaeicola</taxon>
    </lineage>
</organism>
<dbReference type="AlphaFoldDB" id="A0A076ITA1"/>
<dbReference type="EMBL" id="VVZA01000027">
    <property type="protein sequence ID" value="KAA5401923.1"/>
    <property type="molecule type" value="Genomic_DNA"/>
</dbReference>
<proteinExistence type="predicted"/>
<dbReference type="EMBL" id="VVYY01000026">
    <property type="protein sequence ID" value="KAA5393176.1"/>
    <property type="molecule type" value="Genomic_DNA"/>
</dbReference>
<evidence type="ECO:0000313" key="2">
    <source>
        <dbReference type="EMBL" id="KAA5316725.1"/>
    </source>
</evidence>
<accession>A0A076ITA1</accession>